<evidence type="ECO:0000256" key="1">
    <source>
        <dbReference type="SAM" id="MobiDB-lite"/>
    </source>
</evidence>
<accession>A0A9D4BID0</accession>
<dbReference type="EMBL" id="JAIWYP010000016">
    <property type="protein sequence ID" value="KAH3694568.1"/>
    <property type="molecule type" value="Genomic_DNA"/>
</dbReference>
<dbReference type="AlphaFoldDB" id="A0A9D4BID0"/>
<gene>
    <name evidence="2" type="ORF">DPMN_082007</name>
</gene>
<feature type="region of interest" description="Disordered" evidence="1">
    <location>
        <begin position="1"/>
        <end position="33"/>
    </location>
</feature>
<comment type="caution">
    <text evidence="2">The sequence shown here is derived from an EMBL/GenBank/DDBJ whole genome shotgun (WGS) entry which is preliminary data.</text>
</comment>
<reference evidence="2" key="2">
    <citation type="submission" date="2020-11" db="EMBL/GenBank/DDBJ databases">
        <authorList>
            <person name="McCartney M.A."/>
            <person name="Auch B."/>
            <person name="Kono T."/>
            <person name="Mallez S."/>
            <person name="Becker A."/>
            <person name="Gohl D.M."/>
            <person name="Silverstein K.A.T."/>
            <person name="Koren S."/>
            <person name="Bechman K.B."/>
            <person name="Herman A."/>
            <person name="Abrahante J.E."/>
            <person name="Garbe J."/>
        </authorList>
    </citation>
    <scope>NUCLEOTIDE SEQUENCE</scope>
    <source>
        <strain evidence="2">Duluth1</strain>
        <tissue evidence="2">Whole animal</tissue>
    </source>
</reference>
<sequence length="96" mass="11298">MVNNKQHTVTSQVSDTWAPERKRKMTEETDREDCVDKAKKCKSNESPIHQQDSDKILNNGELLLQLSKDIQGIREKMEVRFDDMNARLEKCRKTYN</sequence>
<evidence type="ECO:0000313" key="2">
    <source>
        <dbReference type="EMBL" id="KAH3694568.1"/>
    </source>
</evidence>
<name>A0A9D4BID0_DREPO</name>
<evidence type="ECO:0000313" key="3">
    <source>
        <dbReference type="Proteomes" id="UP000828390"/>
    </source>
</evidence>
<feature type="compositionally biased region" description="Polar residues" evidence="1">
    <location>
        <begin position="1"/>
        <end position="15"/>
    </location>
</feature>
<proteinExistence type="predicted"/>
<protein>
    <submittedName>
        <fullName evidence="2">Uncharacterized protein</fullName>
    </submittedName>
</protein>
<keyword evidence="3" id="KW-1185">Reference proteome</keyword>
<organism evidence="2 3">
    <name type="scientific">Dreissena polymorpha</name>
    <name type="common">Zebra mussel</name>
    <name type="synonym">Mytilus polymorpha</name>
    <dbReference type="NCBI Taxonomy" id="45954"/>
    <lineage>
        <taxon>Eukaryota</taxon>
        <taxon>Metazoa</taxon>
        <taxon>Spiralia</taxon>
        <taxon>Lophotrochozoa</taxon>
        <taxon>Mollusca</taxon>
        <taxon>Bivalvia</taxon>
        <taxon>Autobranchia</taxon>
        <taxon>Heteroconchia</taxon>
        <taxon>Euheterodonta</taxon>
        <taxon>Imparidentia</taxon>
        <taxon>Neoheterodontei</taxon>
        <taxon>Myida</taxon>
        <taxon>Dreissenoidea</taxon>
        <taxon>Dreissenidae</taxon>
        <taxon>Dreissena</taxon>
    </lineage>
</organism>
<reference evidence="2" key="1">
    <citation type="journal article" date="2019" name="bioRxiv">
        <title>The Genome of the Zebra Mussel, Dreissena polymorpha: A Resource for Invasive Species Research.</title>
        <authorList>
            <person name="McCartney M.A."/>
            <person name="Auch B."/>
            <person name="Kono T."/>
            <person name="Mallez S."/>
            <person name="Zhang Y."/>
            <person name="Obille A."/>
            <person name="Becker A."/>
            <person name="Abrahante J.E."/>
            <person name="Garbe J."/>
            <person name="Badalamenti J.P."/>
            <person name="Herman A."/>
            <person name="Mangelson H."/>
            <person name="Liachko I."/>
            <person name="Sullivan S."/>
            <person name="Sone E.D."/>
            <person name="Koren S."/>
            <person name="Silverstein K.A.T."/>
            <person name="Beckman K.B."/>
            <person name="Gohl D.M."/>
        </authorList>
    </citation>
    <scope>NUCLEOTIDE SEQUENCE</scope>
    <source>
        <strain evidence="2">Duluth1</strain>
        <tissue evidence="2">Whole animal</tissue>
    </source>
</reference>
<dbReference type="Proteomes" id="UP000828390">
    <property type="component" value="Unassembled WGS sequence"/>
</dbReference>